<dbReference type="AlphaFoldDB" id="A0A1I4YVK5"/>
<dbReference type="Proteomes" id="UP000199149">
    <property type="component" value="Unassembled WGS sequence"/>
</dbReference>
<evidence type="ECO:0000313" key="1">
    <source>
        <dbReference type="EMBL" id="SFN41660.1"/>
    </source>
</evidence>
<proteinExistence type="predicted"/>
<name>A0A1I4YVK5_9FLAO</name>
<accession>A0A1I4YVK5</accession>
<reference evidence="2" key="1">
    <citation type="submission" date="2016-10" db="EMBL/GenBank/DDBJ databases">
        <authorList>
            <person name="Varghese N."/>
            <person name="Submissions S."/>
        </authorList>
    </citation>
    <scope>NUCLEOTIDE SEQUENCE [LARGE SCALE GENOMIC DNA]</scope>
    <source>
        <strain evidence="2">XJ109</strain>
    </source>
</reference>
<sequence>MHNEEIEFEILDDKIIGYDSYYYIEKSIKDIEIGLIFHWDILAGILILVSNNLEQYKFYEYFKIYNYYIKSKTFIIQLILDPVISMCL</sequence>
<keyword evidence="2" id="KW-1185">Reference proteome</keyword>
<evidence type="ECO:0000313" key="2">
    <source>
        <dbReference type="Proteomes" id="UP000199149"/>
    </source>
</evidence>
<gene>
    <name evidence="1" type="ORF">SAMN05421738_1124</name>
</gene>
<dbReference type="EMBL" id="FOUZ01000012">
    <property type="protein sequence ID" value="SFN41660.1"/>
    <property type="molecule type" value="Genomic_DNA"/>
</dbReference>
<protein>
    <submittedName>
        <fullName evidence="1">Uncharacterized protein</fullName>
    </submittedName>
</protein>
<organism evidence="1 2">
    <name type="scientific">Algoriella xinjiangensis</name>
    <dbReference type="NCBI Taxonomy" id="684065"/>
    <lineage>
        <taxon>Bacteria</taxon>
        <taxon>Pseudomonadati</taxon>
        <taxon>Bacteroidota</taxon>
        <taxon>Flavobacteriia</taxon>
        <taxon>Flavobacteriales</taxon>
        <taxon>Weeksellaceae</taxon>
        <taxon>Algoriella</taxon>
    </lineage>
</organism>